<name>A0A9X1FWX6_9RHOB</name>
<comment type="caution">
    <text evidence="1">The sequence shown here is derived from an EMBL/GenBank/DDBJ whole genome shotgun (WGS) entry which is preliminary data.</text>
</comment>
<sequence length="160" mass="16998">MPETLSAYPSPYYALALTLSLQTGGPVTTLNAAADATAWRFTVDSAVTSTLTPGVYAWAVLATEGGTGNRTTICRGTLTVDPDPATATGDTRSNNARILDAIEATIEGRATKDADAWTIEGRSITRTPIADLIRLKNIYSALVDAERGRSAPFKVRRVTH</sequence>
<reference evidence="1" key="1">
    <citation type="submission" date="2021-07" db="EMBL/GenBank/DDBJ databases">
        <title>Roseobacter insulae sp. nov., isolated from a tidal flat.</title>
        <authorList>
            <person name="Park S."/>
            <person name="Yoon J.-H."/>
        </authorList>
    </citation>
    <scope>NUCLEOTIDE SEQUENCE</scope>
    <source>
        <strain evidence="1">YSTF-M11</strain>
    </source>
</reference>
<evidence type="ECO:0000313" key="1">
    <source>
        <dbReference type="EMBL" id="MBW4709580.1"/>
    </source>
</evidence>
<dbReference type="EMBL" id="JAHXDN010000005">
    <property type="protein sequence ID" value="MBW4709580.1"/>
    <property type="molecule type" value="Genomic_DNA"/>
</dbReference>
<dbReference type="Proteomes" id="UP001138661">
    <property type="component" value="Unassembled WGS sequence"/>
</dbReference>
<proteinExistence type="predicted"/>
<organism evidence="1 2">
    <name type="scientific">Roseobacter insulae</name>
    <dbReference type="NCBI Taxonomy" id="2859783"/>
    <lineage>
        <taxon>Bacteria</taxon>
        <taxon>Pseudomonadati</taxon>
        <taxon>Pseudomonadota</taxon>
        <taxon>Alphaproteobacteria</taxon>
        <taxon>Rhodobacterales</taxon>
        <taxon>Roseobacteraceae</taxon>
        <taxon>Roseobacter</taxon>
    </lineage>
</organism>
<dbReference type="RefSeq" id="WP_219505283.1">
    <property type="nucleotide sequence ID" value="NZ_JAHXDN010000005.1"/>
</dbReference>
<protein>
    <submittedName>
        <fullName evidence="1">Uncharacterized protein</fullName>
    </submittedName>
</protein>
<accession>A0A9X1FWX6</accession>
<keyword evidence="2" id="KW-1185">Reference proteome</keyword>
<evidence type="ECO:0000313" key="2">
    <source>
        <dbReference type="Proteomes" id="UP001138661"/>
    </source>
</evidence>
<gene>
    <name evidence="1" type="ORF">KX928_17475</name>
</gene>
<dbReference type="AlphaFoldDB" id="A0A9X1FWX6"/>